<dbReference type="InterPro" id="IPR036691">
    <property type="entry name" value="Endo/exonu/phosph_ase_sf"/>
</dbReference>
<feature type="domain" description="Phosphatidylinositol 3,4,5-trisphosphate 5-phosphatase 1/2-like second C2" evidence="7">
    <location>
        <begin position="324"/>
        <end position="431"/>
    </location>
</feature>
<dbReference type="EMBL" id="VULL01001972">
    <property type="protein sequence ID" value="KAF1645791.1"/>
    <property type="molecule type" value="Genomic_DNA"/>
</dbReference>
<dbReference type="GO" id="GO:0005634">
    <property type="term" value="C:nucleus"/>
    <property type="evidence" value="ECO:0007669"/>
    <property type="project" value="UniProtKB-SubCell"/>
</dbReference>
<dbReference type="PANTHER" id="PTHR46051">
    <property type="entry name" value="SH2 DOMAIN-CONTAINING PROTEIN"/>
    <property type="match status" value="1"/>
</dbReference>
<keyword evidence="4" id="KW-0539">Nucleus</keyword>
<feature type="domain" description="Inositol polyphosphate-related phosphatase" evidence="6">
    <location>
        <begin position="7"/>
        <end position="112"/>
    </location>
</feature>
<feature type="region of interest" description="Disordered" evidence="5">
    <location>
        <begin position="559"/>
        <end position="578"/>
    </location>
</feature>
<dbReference type="PANTHER" id="PTHR46051:SF2">
    <property type="entry name" value="PHOSPHATIDYLINOSITOL 3,4,5-TRISPHOSPHATE 5-PHOSPHATASE 2"/>
    <property type="match status" value="1"/>
</dbReference>
<gene>
    <name evidence="8" type="primary">Inppl1</name>
    <name evidence="8" type="ORF">FQV12_0002542</name>
</gene>
<evidence type="ECO:0000256" key="3">
    <source>
        <dbReference type="ARBA" id="ARBA00022999"/>
    </source>
</evidence>
<accession>A0A8J4KPC9</accession>
<dbReference type="Proteomes" id="UP000716595">
    <property type="component" value="Unassembled WGS sequence"/>
</dbReference>
<evidence type="ECO:0000259" key="7">
    <source>
        <dbReference type="Pfam" id="PF24147"/>
    </source>
</evidence>
<keyword evidence="9" id="KW-1185">Reference proteome</keyword>
<dbReference type="AlphaFoldDB" id="A0A8J4KPC9"/>
<evidence type="ECO:0000256" key="2">
    <source>
        <dbReference type="ARBA" id="ARBA00022553"/>
    </source>
</evidence>
<feature type="non-terminal residue" evidence="8">
    <location>
        <position position="578"/>
    </location>
</feature>
<feature type="compositionally biased region" description="Basic and acidic residues" evidence="5">
    <location>
        <begin position="518"/>
        <end position="532"/>
    </location>
</feature>
<evidence type="ECO:0000256" key="5">
    <source>
        <dbReference type="SAM" id="MobiDB-lite"/>
    </source>
</evidence>
<dbReference type="Gene3D" id="3.60.10.10">
    <property type="entry name" value="Endonuclease/exonuclease/phosphatase"/>
    <property type="match status" value="1"/>
</dbReference>
<evidence type="ECO:0000256" key="1">
    <source>
        <dbReference type="ARBA" id="ARBA00004123"/>
    </source>
</evidence>
<comment type="subcellular location">
    <subcellularLocation>
        <location evidence="1">Nucleus</location>
    </subcellularLocation>
</comment>
<dbReference type="GO" id="GO:0005829">
    <property type="term" value="C:cytosol"/>
    <property type="evidence" value="ECO:0007669"/>
    <property type="project" value="TreeGrafter"/>
</dbReference>
<evidence type="ECO:0000313" key="8">
    <source>
        <dbReference type="EMBL" id="KAF1645791.1"/>
    </source>
</evidence>
<organism evidence="8 9">
    <name type="scientific">Eudyptes chrysocome</name>
    <name type="common">Western rockhopper penguin</name>
    <name type="synonym">Aptenodytes chrysocome</name>
    <dbReference type="NCBI Taxonomy" id="79626"/>
    <lineage>
        <taxon>Eukaryota</taxon>
        <taxon>Metazoa</taxon>
        <taxon>Chordata</taxon>
        <taxon>Craniata</taxon>
        <taxon>Vertebrata</taxon>
        <taxon>Euteleostomi</taxon>
        <taxon>Archelosauria</taxon>
        <taxon>Archosauria</taxon>
        <taxon>Dinosauria</taxon>
        <taxon>Saurischia</taxon>
        <taxon>Theropoda</taxon>
        <taxon>Coelurosauria</taxon>
        <taxon>Aves</taxon>
        <taxon>Neognathae</taxon>
        <taxon>Neoaves</taxon>
        <taxon>Aequornithes</taxon>
        <taxon>Sphenisciformes</taxon>
        <taxon>Spheniscidae</taxon>
        <taxon>Eudyptes</taxon>
    </lineage>
</organism>
<comment type="caution">
    <text evidence="8">The sequence shown here is derived from an EMBL/GenBank/DDBJ whole genome shotgun (WGS) entry which is preliminary data.</text>
</comment>
<sequence>GSVPPPKSITSWFTSKGLGKTLDEVTVAIPHDIYVFGTQENSLGDKEWVDFLRAVLKDFTEVEYRPVAMQSLWNIKVVVLVKPEHENRISHVSTSSVKTGIANTLGRGQGGAGLGTGGCGVGGYVGGEHMCVARGRGPGVARVAQGGVRSWCCVHCMRRGPGTCALHGEGSGCVCVVWGGVRVPVRCTRRGPDTCALHREPSGHVCVARGGVRMHGRCTGRGQGACTLNGEGSGRVCVAQGGVQTQVCCTRRCLWRHVHCIRRGQGMCVLHGKGSRHVCVARGGVQAHVHCTGGFRAHVRLSKSSEQAYIEFESIEAIVKTASRTKFFIEFYSTCLEEFKKSFENDSQSSDNINFLKVQWSSRQLPTLKPILSEIEYLQDQHLLLTVKSLDGYESYGECVIALKSMIGSTAQQFLTYLSHRGEETGNIRGSMKVRVPAERLGTRERLYEWISIDKDETATGKGKVPLGARANQDYAKSAGRKPTGAEPLTSAPAKLPEEPEKGSAAPAPRPPAPHRGTARDEAAPSRSKVEATPEPAGGPLKNSFNNPAYYVLEGVPHQLLAPGDPGKPPAPKAKVQL</sequence>
<name>A0A8J4KPC9_EUDCH</name>
<proteinExistence type="predicted"/>
<feature type="non-terminal residue" evidence="8">
    <location>
        <position position="1"/>
    </location>
</feature>
<keyword evidence="3" id="KW-0727">SH2 domain</keyword>
<dbReference type="GO" id="GO:0004445">
    <property type="term" value="F:inositol-polyphosphate 5-phosphatase activity"/>
    <property type="evidence" value="ECO:0007669"/>
    <property type="project" value="TreeGrafter"/>
</dbReference>
<dbReference type="GO" id="GO:0043569">
    <property type="term" value="P:negative regulation of insulin-like growth factor receptor signaling pathway"/>
    <property type="evidence" value="ECO:0007669"/>
    <property type="project" value="TreeGrafter"/>
</dbReference>
<evidence type="ECO:0000313" key="9">
    <source>
        <dbReference type="Proteomes" id="UP000716595"/>
    </source>
</evidence>
<dbReference type="InterPro" id="IPR000300">
    <property type="entry name" value="IPPc"/>
</dbReference>
<reference evidence="8" key="1">
    <citation type="journal article" date="2019" name="Gigascience">
        <title>High-coverage genomes to elucidate the evolution of penguins.</title>
        <authorList>
            <person name="Pan H."/>
            <person name="Cole T.L."/>
            <person name="Bi X."/>
            <person name="Fang M."/>
            <person name="Zhou C."/>
            <person name="Yang Z."/>
            <person name="Ksepka D.T."/>
            <person name="Hart T."/>
            <person name="Bouzat J.L."/>
            <person name="Argilla L.S."/>
            <person name="Bertelsen M.F."/>
            <person name="Boersma P.D."/>
            <person name="Bost C.A."/>
            <person name="Cherel Y."/>
            <person name="Dann P."/>
            <person name="Fiddaman S.R."/>
            <person name="Howard P."/>
            <person name="Labuschagne K."/>
            <person name="Mattern T."/>
            <person name="Miller G."/>
            <person name="Parker P."/>
            <person name="Phillips R.A."/>
            <person name="Quillfeldt P."/>
            <person name="Ryan P.G."/>
            <person name="Taylor H."/>
            <person name="Thompson D.R."/>
            <person name="Young M.J."/>
            <person name="Ellegaard M.R."/>
            <person name="Gilbert M.T.P."/>
            <person name="Sinding M.S."/>
            <person name="Pacheco G."/>
            <person name="Shepherd L.D."/>
            <person name="Tennyson A.J.D."/>
            <person name="Grosser S."/>
            <person name="Kay E."/>
            <person name="Nupen L.J."/>
            <person name="Ellenberg U."/>
            <person name="Houston D.M."/>
            <person name="Reeve A.H."/>
            <person name="Johnson K."/>
            <person name="Masello J.F."/>
            <person name="Stracke T."/>
            <person name="McKinlay B."/>
            <person name="Borboroglu P.G."/>
            <person name="Zhang D.X."/>
            <person name="Zhang G."/>
        </authorList>
    </citation>
    <scope>NUCLEOTIDE SEQUENCE</scope>
    <source>
        <strain evidence="8">RH 110-1</strain>
    </source>
</reference>
<feature type="region of interest" description="Disordered" evidence="5">
    <location>
        <begin position="459"/>
        <end position="547"/>
    </location>
</feature>
<dbReference type="GO" id="GO:0050776">
    <property type="term" value="P:regulation of immune response"/>
    <property type="evidence" value="ECO:0007669"/>
    <property type="project" value="TreeGrafter"/>
</dbReference>
<dbReference type="SUPFAM" id="SSF56219">
    <property type="entry name" value="DNase I-like"/>
    <property type="match status" value="1"/>
</dbReference>
<dbReference type="Pfam" id="PF22669">
    <property type="entry name" value="Exo_endo_phos2"/>
    <property type="match status" value="1"/>
</dbReference>
<dbReference type="Pfam" id="PF24147">
    <property type="entry name" value="C2_SHIP1-2_2nd"/>
    <property type="match status" value="1"/>
</dbReference>
<evidence type="ECO:0000256" key="4">
    <source>
        <dbReference type="ARBA" id="ARBA00023242"/>
    </source>
</evidence>
<evidence type="ECO:0000259" key="6">
    <source>
        <dbReference type="Pfam" id="PF22669"/>
    </source>
</evidence>
<dbReference type="GO" id="GO:0046856">
    <property type="term" value="P:phosphatidylinositol dephosphorylation"/>
    <property type="evidence" value="ECO:0007669"/>
    <property type="project" value="InterPro"/>
</dbReference>
<keyword evidence="2" id="KW-0597">Phosphoprotein</keyword>
<dbReference type="InterPro" id="IPR057509">
    <property type="entry name" value="C2_SHIP1-2_2nd"/>
</dbReference>
<protein>
    <submittedName>
        <fullName evidence="8">Phosphatidylinositol 3,4,5-trisphosphate 5-phosphatase 2</fullName>
    </submittedName>
</protein>